<evidence type="ECO:0000256" key="1">
    <source>
        <dbReference type="SAM" id="Coils"/>
    </source>
</evidence>
<protein>
    <submittedName>
        <fullName evidence="2">Histidine kinase</fullName>
    </submittedName>
</protein>
<dbReference type="GO" id="GO:0016301">
    <property type="term" value="F:kinase activity"/>
    <property type="evidence" value="ECO:0007669"/>
    <property type="project" value="UniProtKB-KW"/>
</dbReference>
<evidence type="ECO:0000313" key="3">
    <source>
        <dbReference type="Proteomes" id="UP000729733"/>
    </source>
</evidence>
<proteinExistence type="predicted"/>
<evidence type="ECO:0000313" key="2">
    <source>
        <dbReference type="EMBL" id="MCC0177140.1"/>
    </source>
</evidence>
<sequence>MEESRKDKIITNLQQAKQTGQLKTENIREIVKSAVSEAASEVKEGRTEITSLVQEAIAAVVEIFQDKKGEIKEEVSASIEGAIEGISSVRREAISSTQSQIQTLEAQVEREEVELKQEIDGALQEIQIENKDDSDKVKAAIAAAISNLENSEEVALLQKRYAQLKAQLAIVKANLAGNYGESYGNVNQYLDEAKTWYEKAKENPEVFTGKIEERQQEFESKLGETGAAIAKKEKQVKQLLKELWKSVSEVFRDRKDS</sequence>
<dbReference type="EMBL" id="JADWDC010000017">
    <property type="protein sequence ID" value="MCC0177140.1"/>
    <property type="molecule type" value="Genomic_DNA"/>
</dbReference>
<feature type="coiled-coil region" evidence="1">
    <location>
        <begin position="94"/>
        <end position="174"/>
    </location>
</feature>
<keyword evidence="2" id="KW-0418">Kinase</keyword>
<accession>A0A964BSN8</accession>
<dbReference type="AlphaFoldDB" id="A0A964BSN8"/>
<name>A0A964BSN8_9CYAN</name>
<keyword evidence="2" id="KW-0808">Transferase</keyword>
<organism evidence="2 3">
    <name type="scientific">Waterburya agarophytonicola KI4</name>
    <dbReference type="NCBI Taxonomy" id="2874699"/>
    <lineage>
        <taxon>Bacteria</taxon>
        <taxon>Bacillati</taxon>
        <taxon>Cyanobacteriota</taxon>
        <taxon>Cyanophyceae</taxon>
        <taxon>Pleurocapsales</taxon>
        <taxon>Hyellaceae</taxon>
        <taxon>Waterburya</taxon>
        <taxon>Waterburya agarophytonicola</taxon>
    </lineage>
</organism>
<dbReference type="Proteomes" id="UP000729733">
    <property type="component" value="Unassembled WGS sequence"/>
</dbReference>
<dbReference type="RefSeq" id="WP_229640179.1">
    <property type="nucleotide sequence ID" value="NZ_JADWDC010000017.1"/>
</dbReference>
<comment type="caution">
    <text evidence="2">The sequence shown here is derived from an EMBL/GenBank/DDBJ whole genome shotgun (WGS) entry which is preliminary data.</text>
</comment>
<keyword evidence="1" id="KW-0175">Coiled coil</keyword>
<reference evidence="2" key="1">
    <citation type="journal article" date="2021" name="Antonie Van Leeuwenhoek">
        <title>Draft genome and description of Waterburya agarophytonicola gen. nov. sp. nov. (Pleurocapsales, Cyanobacteria): a seaweed symbiont.</title>
        <authorList>
            <person name="Bonthond G."/>
            <person name="Shalygin S."/>
            <person name="Bayer T."/>
            <person name="Weinberger F."/>
        </authorList>
    </citation>
    <scope>NUCLEOTIDE SEQUENCE</scope>
    <source>
        <strain evidence="2">KI4</strain>
    </source>
</reference>
<keyword evidence="3" id="KW-1185">Reference proteome</keyword>
<gene>
    <name evidence="2" type="ORF">I4641_09140</name>
</gene>